<dbReference type="Proteomes" id="UP000003824">
    <property type="component" value="Unassembled WGS sequence"/>
</dbReference>
<keyword evidence="2" id="KW-0418">Kinase</keyword>
<evidence type="ECO:0000256" key="1">
    <source>
        <dbReference type="ARBA" id="ARBA00022679"/>
    </source>
</evidence>
<dbReference type="SMART" id="SM01012">
    <property type="entry name" value="ANTAR"/>
    <property type="match status" value="1"/>
</dbReference>
<evidence type="ECO:0000313" key="7">
    <source>
        <dbReference type="Proteomes" id="UP000003824"/>
    </source>
</evidence>
<keyword evidence="3" id="KW-0805">Transcription regulation</keyword>
<proteinExistence type="predicted"/>
<name>D6A116_STRV1</name>
<keyword evidence="4" id="KW-0804">Transcription</keyword>
<dbReference type="SUPFAM" id="SSF55781">
    <property type="entry name" value="GAF domain-like"/>
    <property type="match status" value="1"/>
</dbReference>
<evidence type="ECO:0000256" key="3">
    <source>
        <dbReference type="ARBA" id="ARBA00023015"/>
    </source>
</evidence>
<dbReference type="EMBL" id="DS999641">
    <property type="protein sequence ID" value="EFE71291.2"/>
    <property type="molecule type" value="Genomic_DNA"/>
</dbReference>
<organism evidence="6 7">
    <name type="scientific">Streptomyces viridosporus (strain ATCC 14672 / DSM 40746 / JCM 4963 / KCTC 9882 / NRRL B-12104 / FH 1290)</name>
    <name type="common">Streptomyces ghanaensis</name>
    <dbReference type="NCBI Taxonomy" id="566461"/>
    <lineage>
        <taxon>Bacteria</taxon>
        <taxon>Bacillati</taxon>
        <taxon>Actinomycetota</taxon>
        <taxon>Actinomycetes</taxon>
        <taxon>Kitasatosporales</taxon>
        <taxon>Streptomycetaceae</taxon>
        <taxon>Streptomyces</taxon>
    </lineage>
</organism>
<dbReference type="AlphaFoldDB" id="D6A116"/>
<evidence type="ECO:0000259" key="5">
    <source>
        <dbReference type="PROSITE" id="PS50921"/>
    </source>
</evidence>
<dbReference type="Gene3D" id="3.30.450.40">
    <property type="match status" value="1"/>
</dbReference>
<evidence type="ECO:0000313" key="6">
    <source>
        <dbReference type="EMBL" id="EFE71291.2"/>
    </source>
</evidence>
<evidence type="ECO:0000256" key="2">
    <source>
        <dbReference type="ARBA" id="ARBA00022777"/>
    </source>
</evidence>
<dbReference type="InterPro" id="IPR011006">
    <property type="entry name" value="CheY-like_superfamily"/>
</dbReference>
<dbReference type="PIRSF" id="PIRSF036625">
    <property type="entry name" value="GAF_ANTAR"/>
    <property type="match status" value="1"/>
</dbReference>
<accession>D6A116</accession>
<dbReference type="Gene3D" id="1.10.10.10">
    <property type="entry name" value="Winged helix-like DNA-binding domain superfamily/Winged helix DNA-binding domain"/>
    <property type="match status" value="1"/>
</dbReference>
<dbReference type="InterPro" id="IPR003018">
    <property type="entry name" value="GAF"/>
</dbReference>
<dbReference type="GO" id="GO:0016301">
    <property type="term" value="F:kinase activity"/>
    <property type="evidence" value="ECO:0007669"/>
    <property type="project" value="UniProtKB-KW"/>
</dbReference>
<dbReference type="SUPFAM" id="SSF52172">
    <property type="entry name" value="CheY-like"/>
    <property type="match status" value="1"/>
</dbReference>
<dbReference type="GO" id="GO:0003723">
    <property type="term" value="F:RNA binding"/>
    <property type="evidence" value="ECO:0007669"/>
    <property type="project" value="InterPro"/>
</dbReference>
<dbReference type="InterPro" id="IPR005561">
    <property type="entry name" value="ANTAR"/>
</dbReference>
<dbReference type="InterPro" id="IPR036388">
    <property type="entry name" value="WH-like_DNA-bd_sf"/>
</dbReference>
<keyword evidence="1" id="KW-0808">Transferase</keyword>
<dbReference type="Pfam" id="PF13185">
    <property type="entry name" value="GAF_2"/>
    <property type="match status" value="1"/>
</dbReference>
<dbReference type="InterPro" id="IPR029016">
    <property type="entry name" value="GAF-like_dom_sf"/>
</dbReference>
<dbReference type="Pfam" id="PF03861">
    <property type="entry name" value="ANTAR"/>
    <property type="match status" value="1"/>
</dbReference>
<protein>
    <recommendedName>
        <fullName evidence="5">ANTAR domain-containing protein</fullName>
    </recommendedName>
</protein>
<gene>
    <name evidence="6" type="ORF">SSFG_06530</name>
</gene>
<reference evidence="7" key="1">
    <citation type="submission" date="2008-12" db="EMBL/GenBank/DDBJ databases">
        <title>Annotation of Streptomyces ghanaensis ATCC 14672.</title>
        <authorList>
            <consortium name="The Broad Institute Genome Sequencing Platform"/>
            <consortium name="Broad Institute Microbial Sequencing Center"/>
            <person name="Fischbach M."/>
            <person name="Ward D."/>
            <person name="Young S."/>
            <person name="Kodira C.D."/>
            <person name="Zeng Q."/>
            <person name="Koehrsen M."/>
            <person name="Godfrey P."/>
            <person name="Alvarado L."/>
            <person name="Berlin A.M."/>
            <person name="Borenstein D."/>
            <person name="Chen Z."/>
            <person name="Engels R."/>
            <person name="Freedman E."/>
            <person name="Gellesch M."/>
            <person name="Goldberg J."/>
            <person name="Griggs A."/>
            <person name="Gujja S."/>
            <person name="Heiman D.I."/>
            <person name="Hepburn T.A."/>
            <person name="Howarth C."/>
            <person name="Jen D."/>
            <person name="Larson L."/>
            <person name="Lewis B."/>
            <person name="Mehta T."/>
            <person name="Park D."/>
            <person name="Pearson M."/>
            <person name="Roberts A."/>
            <person name="Saif S."/>
            <person name="Shea T.D."/>
            <person name="Shenoy N."/>
            <person name="Sisk P."/>
            <person name="Stolte C."/>
            <person name="Sykes S.N."/>
            <person name="Walk T."/>
            <person name="White J."/>
            <person name="Yandava C."/>
            <person name="Straight P."/>
            <person name="Clardy J."/>
            <person name="Hung D."/>
            <person name="Kolter R."/>
            <person name="Mekalanos J."/>
            <person name="Walker S."/>
            <person name="Walsh C.T."/>
            <person name="Wieland B.L.C."/>
            <person name="Ilzarbe M."/>
            <person name="Galagan J."/>
            <person name="Nusbaum C."/>
            <person name="Birren B."/>
        </authorList>
    </citation>
    <scope>NUCLEOTIDE SEQUENCE [LARGE SCALE GENOMIC DNA]</scope>
    <source>
        <strain evidence="7">ATCC 14672 / DSM 40746 / JCM 4963 / KCTC 9882 / NRRL B-12104 / FH 1290</strain>
    </source>
</reference>
<dbReference type="PROSITE" id="PS50921">
    <property type="entry name" value="ANTAR"/>
    <property type="match status" value="1"/>
</dbReference>
<evidence type="ECO:0000256" key="4">
    <source>
        <dbReference type="ARBA" id="ARBA00023163"/>
    </source>
</evidence>
<dbReference type="InterPro" id="IPR012074">
    <property type="entry name" value="GAF_ANTAR"/>
</dbReference>
<dbReference type="eggNOG" id="COG2203">
    <property type="taxonomic scope" value="Bacteria"/>
</dbReference>
<sequence>MGRRTVDWRNFAQQMASLARDLLAEQTLDATLEQITGSAVELVEGCDAAGILVLKGNRVSSLAPTDQRVIDSDRLQERLQEGPCFEAARPGNDERVFRIPDLTRPAERWPRYVPRARELGMGSMMGFLLYTREEELGALNMYAYEPGVFTEDSETAGWLLASHAAVAFSSALNDAQLQEAIATRHMIGEAMGILMGRHHITEDQAFEILRTQSQRTNTKLRDVARRVCETGSAER</sequence>
<feature type="domain" description="ANTAR" evidence="5">
    <location>
        <begin position="167"/>
        <end position="228"/>
    </location>
</feature>